<accession>A0AAD4UKC3</accession>
<evidence type="ECO:0000256" key="1">
    <source>
        <dbReference type="ARBA" id="ARBA00010090"/>
    </source>
</evidence>
<dbReference type="GO" id="GO:0005576">
    <property type="term" value="C:extracellular region"/>
    <property type="evidence" value="ECO:0007669"/>
    <property type="project" value="InterPro"/>
</dbReference>
<feature type="coiled-coil region" evidence="2">
    <location>
        <begin position="1075"/>
        <end position="1102"/>
    </location>
</feature>
<feature type="region of interest" description="Disordered" evidence="3">
    <location>
        <begin position="378"/>
        <end position="401"/>
    </location>
</feature>
<dbReference type="GO" id="GO:0016020">
    <property type="term" value="C:membrane"/>
    <property type="evidence" value="ECO:0007669"/>
    <property type="project" value="TreeGrafter"/>
</dbReference>
<organism evidence="5 6">
    <name type="scientific">Ovis ammon polii</name>
    <dbReference type="NCBI Taxonomy" id="230172"/>
    <lineage>
        <taxon>Eukaryota</taxon>
        <taxon>Metazoa</taxon>
        <taxon>Chordata</taxon>
        <taxon>Craniata</taxon>
        <taxon>Vertebrata</taxon>
        <taxon>Euteleostomi</taxon>
        <taxon>Mammalia</taxon>
        <taxon>Eutheria</taxon>
        <taxon>Laurasiatheria</taxon>
        <taxon>Artiodactyla</taxon>
        <taxon>Ruminantia</taxon>
        <taxon>Pecora</taxon>
        <taxon>Bovidae</taxon>
        <taxon>Caprinae</taxon>
        <taxon>Ovis</taxon>
    </lineage>
</organism>
<reference evidence="5" key="1">
    <citation type="submission" date="2022-03" db="EMBL/GenBank/DDBJ databases">
        <title>Genomic analyses of argali, domestic sheep and their hybrids provide insights into chromosomal evolution, heterosis and genetic basis of agronomic traits.</title>
        <authorList>
            <person name="Li M."/>
        </authorList>
    </citation>
    <scope>NUCLEOTIDE SEQUENCE</scope>
    <source>
        <strain evidence="5">CAU-MHL-2022a</strain>
        <tissue evidence="5">Skin</tissue>
    </source>
</reference>
<dbReference type="GO" id="GO:0042157">
    <property type="term" value="P:lipoprotein metabolic process"/>
    <property type="evidence" value="ECO:0007669"/>
    <property type="project" value="InterPro"/>
</dbReference>
<dbReference type="PANTHER" id="PTHR14096:SF27">
    <property type="entry name" value="APOLIPOPROTEIN L2"/>
    <property type="match status" value="1"/>
</dbReference>
<feature type="coiled-coil region" evidence="2">
    <location>
        <begin position="927"/>
        <end position="954"/>
    </location>
</feature>
<dbReference type="Gene3D" id="1.20.5.4820">
    <property type="match status" value="2"/>
</dbReference>
<dbReference type="SUPFAM" id="SSF52540">
    <property type="entry name" value="P-loop containing nucleoside triphosphate hydrolases"/>
    <property type="match status" value="2"/>
</dbReference>
<dbReference type="GO" id="GO:0008289">
    <property type="term" value="F:lipid binding"/>
    <property type="evidence" value="ECO:0007669"/>
    <property type="project" value="InterPro"/>
</dbReference>
<name>A0AAD4UKC3_OVIAM</name>
<evidence type="ECO:0000256" key="3">
    <source>
        <dbReference type="SAM" id="MobiDB-lite"/>
    </source>
</evidence>
<evidence type="ECO:0000313" key="6">
    <source>
        <dbReference type="Proteomes" id="UP001214576"/>
    </source>
</evidence>
<proteinExistence type="inferred from homology"/>
<evidence type="ECO:0000256" key="4">
    <source>
        <dbReference type="SAM" id="Phobius"/>
    </source>
</evidence>
<dbReference type="Pfam" id="PF05461">
    <property type="entry name" value="ApoL"/>
    <property type="match status" value="5"/>
</dbReference>
<keyword evidence="4" id="KW-0472">Membrane</keyword>
<feature type="transmembrane region" description="Helical" evidence="4">
    <location>
        <begin position="738"/>
        <end position="758"/>
    </location>
</feature>
<comment type="similarity">
    <text evidence="1">Belongs to the apolipoprotein L family.</text>
</comment>
<keyword evidence="6" id="KW-1185">Reference proteome</keyword>
<keyword evidence="4" id="KW-1133">Transmembrane helix</keyword>
<evidence type="ECO:0000313" key="5">
    <source>
        <dbReference type="EMBL" id="KAI4546217.1"/>
    </source>
</evidence>
<dbReference type="GO" id="GO:0006869">
    <property type="term" value="P:lipid transport"/>
    <property type="evidence" value="ECO:0007669"/>
    <property type="project" value="InterPro"/>
</dbReference>
<gene>
    <name evidence="5" type="ORF">MG293_002772</name>
</gene>
<evidence type="ECO:0000256" key="2">
    <source>
        <dbReference type="SAM" id="Coils"/>
    </source>
</evidence>
<dbReference type="InterPro" id="IPR027417">
    <property type="entry name" value="P-loop_NTPase"/>
</dbReference>
<keyword evidence="4" id="KW-0812">Transmembrane</keyword>
<comment type="caution">
    <text evidence="5">The sequence shown here is derived from an EMBL/GenBank/DDBJ whole genome shotgun (WGS) entry which is preliminary data.</text>
</comment>
<dbReference type="PANTHER" id="PTHR14096">
    <property type="entry name" value="APOLIPOPROTEIN L"/>
    <property type="match status" value="1"/>
</dbReference>
<dbReference type="Proteomes" id="UP001214576">
    <property type="component" value="Unassembled WGS sequence"/>
</dbReference>
<keyword evidence="2" id="KW-0175">Coiled coil</keyword>
<sequence length="1392" mass="152594">MKRDLAGKEQETLPEEQLDRKRFLKKFPRVTQPLAELKHKLLELADSVGKVHRDCTISNVVAHSTGALSGALTILGLALAPVTAGASVALSATGIGLGAAAAVTAVSTSIVERVSRSSAENKASQLMAIGVKKWKVLLEVLKSNPQIVPTTDKLAEAEKRLEINIHAMETGEADPDSEVSANVHLSPGRIAAPAIQQVEAGFKGTALAVTKGARIAGAATAGLFLLVDVGFLVKESKHLHDGAKAASAETLRQRASELERKLEELTQIYRRLQEEPAPPPPESEGPETHSGSRCDTQSRLSPEDAELWGIGILEFQQLLWGQRQTCAGTTGAEQETVDAEGFSEEVVPDLGFAERISPGWMQQVSLAEEPRSDEYLRKDDVTSWQKKETEAQRGEQDSDSAWKELQEGTTARCLLLPPPPSSKGLRSEAKTWEEAKALHEYLNSLKWENMSGKDPCTLQQDQLDRKTFLEEFPEMKQDLEEDTEKIRAFADKVDKVHKDCTISKVVAHSTGAVSGILSIVGLALAPLTMGATLPLLATGLGLGIASTVTSVSTSVMEHVNTSSAETKTIQLLSRDRKKWKLALLLWIEALELKSNLYRVGQSKVFFQAGVLAHLEEEWDLNIADVIIGFQACCWGCLARRGDTQSRLSPEDPKLWKGGILESLQLQEEAKALHEYLNRLKTKLSGQDPDTLKEDQLDTEKFLEEFPEVKQDLEGDTEKIHALADKVDKVHKDCTISKVVAHSTGAVSGILSIVGLALAPLTMGATLPLLATGLGLGIAAAVTNVSTTIVEQVNMSSAETKTIQLLSPDTKKWKVVKDVLKKRTPQIIFATKSFISALEYIQKQVQFIKVIKASPALAAKVKFFITKGKTFIHVSSQARKTFGGMALAMAKEVRITGLVLSCIGLVIDVGCLVKESKHLHDGAKAESAEKLRQQAQELESILELLTEIHENLQEGSVPPLPEECSARSQRYLTTGDTRMPVELVWTQPLRQGQLLALLLWIEALELKSNLYRMGQSKVFFRPGVLAHLEKERDLKITNVIIGFQACCWGCLARRGDTQSRLSPEDPKLWKGGILESRQLQEDADELHKYLKELKRALGELGQERLPKEQLDRRRFLKKFPRVKRQLEEFIGKLHELADKVISRNRSMMSTVVKKWKVLLEVLRSNPHTVDTTEKVTEAEQCIEMHIHALETGNATLALQPMEEVEALCKFLNELKTDLAMEDQERFQQDLLDRQRFLKEFPQVKQELEESIRKLCALADKADKSHRDCTIFKVVANSTGTVSGVLKALGLALAPVTAGASLALSTTGLGLGAAAAVPTVSSSIVEHFSRSSAETEASGLLSTSVKEKVSVGARCLCALGMAFPTAKVYKSMQGVRKHVHAAKLVKDNSASSPC</sequence>
<feature type="region of interest" description="Disordered" evidence="3">
    <location>
        <begin position="272"/>
        <end position="300"/>
    </location>
</feature>
<protein>
    <recommendedName>
        <fullName evidence="7">Apolipoprotein L3</fullName>
    </recommendedName>
</protein>
<dbReference type="EMBL" id="JAKZEL010000002">
    <property type="protein sequence ID" value="KAI4546217.1"/>
    <property type="molecule type" value="Genomic_DNA"/>
</dbReference>
<dbReference type="InterPro" id="IPR008405">
    <property type="entry name" value="ApoL"/>
</dbReference>
<evidence type="ECO:0008006" key="7">
    <source>
        <dbReference type="Google" id="ProtNLM"/>
    </source>
</evidence>